<name>A0A5E6XFE8_PSEFL</name>
<dbReference type="AlphaFoldDB" id="A0A5E6XFE8"/>
<sequence>MAALAAGPLQLVEQQLQRVIGMVHRRQGLAAQLVEKVDHPLVRIKAYAVHLTADKEPDQCLGVAAIAVGVGHTDGEVVLVAVAPEQQLPGCQRHHERRQPLALAEGIQAGDQTRREGPLMTPGQVLLVG</sequence>
<dbReference type="EMBL" id="CABVGX010000091">
    <property type="protein sequence ID" value="VVN40098.1"/>
    <property type="molecule type" value="Genomic_DNA"/>
</dbReference>
<gene>
    <name evidence="1" type="ORF">PS645_05354</name>
</gene>
<evidence type="ECO:0000313" key="1">
    <source>
        <dbReference type="EMBL" id="VVN40098.1"/>
    </source>
</evidence>
<dbReference type="Proteomes" id="UP000325607">
    <property type="component" value="Unassembled WGS sequence"/>
</dbReference>
<organism evidence="1 2">
    <name type="scientific">Pseudomonas fluorescens</name>
    <dbReference type="NCBI Taxonomy" id="294"/>
    <lineage>
        <taxon>Bacteria</taxon>
        <taxon>Pseudomonadati</taxon>
        <taxon>Pseudomonadota</taxon>
        <taxon>Gammaproteobacteria</taxon>
        <taxon>Pseudomonadales</taxon>
        <taxon>Pseudomonadaceae</taxon>
        <taxon>Pseudomonas</taxon>
    </lineage>
</organism>
<accession>A0A5E6XFE8</accession>
<protein>
    <submittedName>
        <fullName evidence="1">Uncharacterized protein</fullName>
    </submittedName>
</protein>
<evidence type="ECO:0000313" key="2">
    <source>
        <dbReference type="Proteomes" id="UP000325607"/>
    </source>
</evidence>
<proteinExistence type="predicted"/>
<reference evidence="1 2" key="1">
    <citation type="submission" date="2019-09" db="EMBL/GenBank/DDBJ databases">
        <authorList>
            <person name="Chandra G."/>
            <person name="Truman W A."/>
        </authorList>
    </citation>
    <scope>NUCLEOTIDE SEQUENCE [LARGE SCALE GENOMIC DNA]</scope>
    <source>
        <strain evidence="1">PS645</strain>
    </source>
</reference>